<feature type="transmembrane region" description="Helical" evidence="6">
    <location>
        <begin position="378"/>
        <end position="401"/>
    </location>
</feature>
<evidence type="ECO:0000256" key="1">
    <source>
        <dbReference type="ARBA" id="ARBA00004651"/>
    </source>
</evidence>
<feature type="domain" description="MacB-like periplasmic core" evidence="8">
    <location>
        <begin position="433"/>
        <end position="630"/>
    </location>
</feature>
<feature type="domain" description="ABC3 transporter permease C-terminal" evidence="7">
    <location>
        <begin position="289"/>
        <end position="404"/>
    </location>
</feature>
<comment type="subcellular location">
    <subcellularLocation>
        <location evidence="1">Cell membrane</location>
        <topology evidence="1">Multi-pass membrane protein</topology>
    </subcellularLocation>
</comment>
<evidence type="ECO:0000256" key="4">
    <source>
        <dbReference type="ARBA" id="ARBA00022989"/>
    </source>
</evidence>
<evidence type="ECO:0000259" key="8">
    <source>
        <dbReference type="Pfam" id="PF12704"/>
    </source>
</evidence>
<evidence type="ECO:0000259" key="7">
    <source>
        <dbReference type="Pfam" id="PF02687"/>
    </source>
</evidence>
<dbReference type="InterPro" id="IPR025857">
    <property type="entry name" value="MacB_PCD"/>
</dbReference>
<evidence type="ECO:0000313" key="9">
    <source>
        <dbReference type="EMBL" id="GGB11482.1"/>
    </source>
</evidence>
<dbReference type="RefSeq" id="WP_188934792.1">
    <property type="nucleotide sequence ID" value="NZ_BMJC01000004.1"/>
</dbReference>
<dbReference type="GO" id="GO:0005886">
    <property type="term" value="C:plasma membrane"/>
    <property type="evidence" value="ECO:0007669"/>
    <property type="project" value="UniProtKB-SubCell"/>
</dbReference>
<keyword evidence="10" id="KW-1185">Reference proteome</keyword>
<keyword evidence="2" id="KW-1003">Cell membrane</keyword>
<dbReference type="PANTHER" id="PTHR30572:SF18">
    <property type="entry name" value="ABC-TYPE MACROLIDE FAMILY EXPORT SYSTEM PERMEASE COMPONENT 2"/>
    <property type="match status" value="1"/>
</dbReference>
<keyword evidence="5 6" id="KW-0472">Membrane</keyword>
<organism evidence="9 10">
    <name type="scientific">Puia dinghuensis</name>
    <dbReference type="NCBI Taxonomy" id="1792502"/>
    <lineage>
        <taxon>Bacteria</taxon>
        <taxon>Pseudomonadati</taxon>
        <taxon>Bacteroidota</taxon>
        <taxon>Chitinophagia</taxon>
        <taxon>Chitinophagales</taxon>
        <taxon>Chitinophagaceae</taxon>
        <taxon>Puia</taxon>
    </lineage>
</organism>
<feature type="transmembrane region" description="Helical" evidence="6">
    <location>
        <begin position="284"/>
        <end position="306"/>
    </location>
</feature>
<feature type="transmembrane region" description="Helical" evidence="6">
    <location>
        <begin position="422"/>
        <end position="446"/>
    </location>
</feature>
<dbReference type="Proteomes" id="UP000607559">
    <property type="component" value="Unassembled WGS sequence"/>
</dbReference>
<feature type="domain" description="MacB-like periplasmic core" evidence="8">
    <location>
        <begin position="20"/>
        <end position="222"/>
    </location>
</feature>
<protein>
    <submittedName>
        <fullName evidence="9">ABC transporter permease</fullName>
    </submittedName>
</protein>
<dbReference type="InterPro" id="IPR003838">
    <property type="entry name" value="ABC3_permease_C"/>
</dbReference>
<accession>A0A8J2UG92</accession>
<reference evidence="9" key="2">
    <citation type="submission" date="2020-09" db="EMBL/GenBank/DDBJ databases">
        <authorList>
            <person name="Sun Q."/>
            <person name="Zhou Y."/>
        </authorList>
    </citation>
    <scope>NUCLEOTIDE SEQUENCE</scope>
    <source>
        <strain evidence="9">CGMCC 1.15448</strain>
    </source>
</reference>
<evidence type="ECO:0000256" key="3">
    <source>
        <dbReference type="ARBA" id="ARBA00022692"/>
    </source>
</evidence>
<evidence type="ECO:0000313" key="10">
    <source>
        <dbReference type="Proteomes" id="UP000607559"/>
    </source>
</evidence>
<gene>
    <name evidence="9" type="ORF">GCM10011511_38860</name>
</gene>
<dbReference type="Pfam" id="PF02687">
    <property type="entry name" value="FtsX"/>
    <property type="match status" value="2"/>
</dbReference>
<sequence>MLKNYLKIAIRNLSRHPTYSFLNISGLAIGMAASILILLWVQNELSYDRFNANADQIYRITVVASDQFKAATNPAGMPAGLQAAMPEIRNTVRVSHPVETLFEKGDIQFVEKKGFYADSTLLDIFSFPLIKGDRRTALQRPDGILITEEMASRYFGHSNALGKTLKKDNGELVKVTGVLANIPATSSLQFDYILPMSAVARTVDELKNSVWDKFNFYSYVQLDKNFVPGRPNLDAFDRKMTQIYQRHIPRDKLKADFFLQPLTSIHLHSDGLQVDLPGHGNSQYVSIFFIVAVFILLVACINFMNLATARSARRAKEVGLRKVVGAVRGQLIGQFLGESLLISFLALVLAIVIVSLSLPAFNILAEKELHLHFSDGKFWLSLIGVAALTGLLAGSYPALYLSGFQPVKVLKGRLKSMGGNLAFRNGLVITQFVLSIVLLTGTVVVYNQLKFIQHRNPGFTKANLLYMPMTGEIWGRQVALRDELSRNPLTSNYTIVGELPVNLISGNVDGKWPGKDPNTQIVIPGMNVSESFIDVFRMRILAGRGFSTAFKTDSNNFIVNETMMRTMGMTLNNVVGQPLSWNGQDGKVIGVVQDFNFKPIQQAIEPLVLKINRYGGNVVVRAPEGRTEATIGAMEAISRKLNPSFPFTYNFLDQDLANLYKGERQMSGIFNLFAGLALLISCLGLYGLSAYLAQERTREIGVRKVLGASVFNIVYLLSTGFTRLVLVSIVIAIPLAVVAINRFLEGYAYHIRVNWWILPLVALAALVVAWLTVSYESLKAAMKNPTKSLKSE</sequence>
<feature type="transmembrane region" description="Helical" evidence="6">
    <location>
        <begin position="340"/>
        <end position="358"/>
    </location>
</feature>
<dbReference type="Pfam" id="PF12704">
    <property type="entry name" value="MacB_PCD"/>
    <property type="match status" value="2"/>
</dbReference>
<keyword evidence="3 6" id="KW-0812">Transmembrane</keyword>
<feature type="transmembrane region" description="Helical" evidence="6">
    <location>
        <begin position="756"/>
        <end position="775"/>
    </location>
</feature>
<dbReference type="PANTHER" id="PTHR30572">
    <property type="entry name" value="MEMBRANE COMPONENT OF TRANSPORTER-RELATED"/>
    <property type="match status" value="1"/>
</dbReference>
<dbReference type="EMBL" id="BMJC01000004">
    <property type="protein sequence ID" value="GGB11482.1"/>
    <property type="molecule type" value="Genomic_DNA"/>
</dbReference>
<reference evidence="9" key="1">
    <citation type="journal article" date="2014" name="Int. J. Syst. Evol. Microbiol.">
        <title>Complete genome sequence of Corynebacterium casei LMG S-19264T (=DSM 44701T), isolated from a smear-ripened cheese.</title>
        <authorList>
            <consortium name="US DOE Joint Genome Institute (JGI-PGF)"/>
            <person name="Walter F."/>
            <person name="Albersmeier A."/>
            <person name="Kalinowski J."/>
            <person name="Ruckert C."/>
        </authorList>
    </citation>
    <scope>NUCLEOTIDE SEQUENCE</scope>
    <source>
        <strain evidence="9">CGMCC 1.15448</strain>
    </source>
</reference>
<feature type="transmembrane region" description="Helical" evidence="6">
    <location>
        <begin position="668"/>
        <end position="688"/>
    </location>
</feature>
<dbReference type="InterPro" id="IPR050250">
    <property type="entry name" value="Macrolide_Exporter_MacB"/>
</dbReference>
<name>A0A8J2UG92_9BACT</name>
<dbReference type="AlphaFoldDB" id="A0A8J2UG92"/>
<comment type="caution">
    <text evidence="9">The sequence shown here is derived from an EMBL/GenBank/DDBJ whole genome shotgun (WGS) entry which is preliminary data.</text>
</comment>
<evidence type="ECO:0000256" key="5">
    <source>
        <dbReference type="ARBA" id="ARBA00023136"/>
    </source>
</evidence>
<feature type="domain" description="ABC3 transporter permease C-terminal" evidence="7">
    <location>
        <begin position="672"/>
        <end position="785"/>
    </location>
</feature>
<evidence type="ECO:0000256" key="2">
    <source>
        <dbReference type="ARBA" id="ARBA00022475"/>
    </source>
</evidence>
<keyword evidence="4 6" id="KW-1133">Transmembrane helix</keyword>
<proteinExistence type="predicted"/>
<feature type="transmembrane region" description="Helical" evidence="6">
    <location>
        <begin position="21"/>
        <end position="41"/>
    </location>
</feature>
<evidence type="ECO:0000256" key="6">
    <source>
        <dbReference type="SAM" id="Phobius"/>
    </source>
</evidence>
<dbReference type="GO" id="GO:0022857">
    <property type="term" value="F:transmembrane transporter activity"/>
    <property type="evidence" value="ECO:0007669"/>
    <property type="project" value="TreeGrafter"/>
</dbReference>